<feature type="disulfide bond" evidence="2">
    <location>
        <begin position="151"/>
        <end position="178"/>
    </location>
</feature>
<dbReference type="EMBL" id="EAAA01000660">
    <property type="status" value="NOT_ANNOTATED_CDS"/>
    <property type="molecule type" value="Genomic_DNA"/>
</dbReference>
<keyword evidence="2" id="KW-0768">Sushi</keyword>
<evidence type="ECO:0000256" key="3">
    <source>
        <dbReference type="SAM" id="SignalP"/>
    </source>
</evidence>
<dbReference type="AlphaFoldDB" id="H2XTN9"/>
<keyword evidence="1 2" id="KW-1015">Disulfide bond</keyword>
<keyword evidence="6" id="KW-1185">Reference proteome</keyword>
<dbReference type="Pfam" id="PF00084">
    <property type="entry name" value="Sushi"/>
    <property type="match status" value="1"/>
</dbReference>
<comment type="caution">
    <text evidence="2">Lacks conserved residue(s) required for the propagation of feature annotation.</text>
</comment>
<dbReference type="CDD" id="cd23539">
    <property type="entry name" value="TFP_LU_ECD_CinHb4_like"/>
    <property type="match status" value="1"/>
</dbReference>
<feature type="domain" description="Sushi" evidence="4">
    <location>
        <begin position="121"/>
        <end position="180"/>
    </location>
</feature>
<sequence>MNSVSILYLVAGLASVAALRCWECNNVGSNEECIQQGKLVQCGTNQDACQIELRHGGWGYKVMISKRCKQSQACENNFNQNPQSAWEFTQCNLRVPSSVCRCCCKGNECNKGSLTCWTDNATCVPSHTNPRNGRVSCTNTNEVGSSCSFDCNTGYRLIGSPTSVCQDDQTWDRSAPECRPLVCRPRLMAPSNGFMTCDKGNYIESECSFRCNVG</sequence>
<name>H2XTN9_CIOIN</name>
<accession>H2XTN9</accession>
<dbReference type="Gene3D" id="2.10.70.10">
    <property type="entry name" value="Complement Module, domain 1"/>
    <property type="match status" value="1"/>
</dbReference>
<feature type="chain" id="PRO_5003577819" description="Sushi domain-containing protein" evidence="3">
    <location>
        <begin position="19"/>
        <end position="214"/>
    </location>
</feature>
<dbReference type="Proteomes" id="UP000008144">
    <property type="component" value="Chromosome 11"/>
</dbReference>
<reference evidence="5" key="4">
    <citation type="submission" date="2025-09" db="UniProtKB">
        <authorList>
            <consortium name="Ensembl"/>
        </authorList>
    </citation>
    <scope>IDENTIFICATION</scope>
</reference>
<proteinExistence type="predicted"/>
<dbReference type="SUPFAM" id="SSF57302">
    <property type="entry name" value="Snake toxin-like"/>
    <property type="match status" value="1"/>
</dbReference>
<protein>
    <recommendedName>
        <fullName evidence="4">Sushi domain-containing protein</fullName>
    </recommendedName>
</protein>
<evidence type="ECO:0000256" key="1">
    <source>
        <dbReference type="ARBA" id="ARBA00023157"/>
    </source>
</evidence>
<keyword evidence="3" id="KW-0732">Signal</keyword>
<dbReference type="SUPFAM" id="SSF57535">
    <property type="entry name" value="Complement control module/SCR domain"/>
    <property type="match status" value="1"/>
</dbReference>
<dbReference type="InterPro" id="IPR045860">
    <property type="entry name" value="Snake_toxin-like_sf"/>
</dbReference>
<reference evidence="5" key="2">
    <citation type="journal article" date="2008" name="Genome Biol.">
        <title>Improved genome assembly and evidence-based global gene model set for the chordate Ciona intestinalis: new insight into intron and operon populations.</title>
        <authorList>
            <person name="Satou Y."/>
            <person name="Mineta K."/>
            <person name="Ogasawara M."/>
            <person name="Sasakura Y."/>
            <person name="Shoguchi E."/>
            <person name="Ueno K."/>
            <person name="Yamada L."/>
            <person name="Matsumoto J."/>
            <person name="Wasserscheid J."/>
            <person name="Dewar K."/>
            <person name="Wiley G.B."/>
            <person name="Macmil S.L."/>
            <person name="Roe B.A."/>
            <person name="Zeller R.W."/>
            <person name="Hastings K.E."/>
            <person name="Lemaire P."/>
            <person name="Lindquist E."/>
            <person name="Endo T."/>
            <person name="Hotta K."/>
            <person name="Inaba K."/>
        </authorList>
    </citation>
    <scope>NUCLEOTIDE SEQUENCE [LARGE SCALE GENOMIC DNA]</scope>
    <source>
        <strain evidence="5">wild type</strain>
    </source>
</reference>
<evidence type="ECO:0000259" key="4">
    <source>
        <dbReference type="PROSITE" id="PS50923"/>
    </source>
</evidence>
<dbReference type="PROSITE" id="PS50923">
    <property type="entry name" value="SUSHI"/>
    <property type="match status" value="1"/>
</dbReference>
<evidence type="ECO:0000313" key="5">
    <source>
        <dbReference type="Ensembl" id="ENSCINP00000033023.1"/>
    </source>
</evidence>
<reference evidence="6" key="1">
    <citation type="journal article" date="2002" name="Science">
        <title>The draft genome of Ciona intestinalis: insights into chordate and vertebrate origins.</title>
        <authorList>
            <person name="Dehal P."/>
            <person name="Satou Y."/>
            <person name="Campbell R.K."/>
            <person name="Chapman J."/>
            <person name="Degnan B."/>
            <person name="De Tomaso A."/>
            <person name="Davidson B."/>
            <person name="Di Gregorio A."/>
            <person name="Gelpke M."/>
            <person name="Goodstein D.M."/>
            <person name="Harafuji N."/>
            <person name="Hastings K.E."/>
            <person name="Ho I."/>
            <person name="Hotta K."/>
            <person name="Huang W."/>
            <person name="Kawashima T."/>
            <person name="Lemaire P."/>
            <person name="Martinez D."/>
            <person name="Meinertzhagen I.A."/>
            <person name="Necula S."/>
            <person name="Nonaka M."/>
            <person name="Putnam N."/>
            <person name="Rash S."/>
            <person name="Saiga H."/>
            <person name="Satake M."/>
            <person name="Terry A."/>
            <person name="Yamada L."/>
            <person name="Wang H.G."/>
            <person name="Awazu S."/>
            <person name="Azumi K."/>
            <person name="Boore J."/>
            <person name="Branno M."/>
            <person name="Chin-Bow S."/>
            <person name="DeSantis R."/>
            <person name="Doyle S."/>
            <person name="Francino P."/>
            <person name="Keys D.N."/>
            <person name="Haga S."/>
            <person name="Hayashi H."/>
            <person name="Hino K."/>
            <person name="Imai K.S."/>
            <person name="Inaba K."/>
            <person name="Kano S."/>
            <person name="Kobayashi K."/>
            <person name="Kobayashi M."/>
            <person name="Lee B.I."/>
            <person name="Makabe K.W."/>
            <person name="Manohar C."/>
            <person name="Matassi G."/>
            <person name="Medina M."/>
            <person name="Mochizuki Y."/>
            <person name="Mount S."/>
            <person name="Morishita T."/>
            <person name="Miura S."/>
            <person name="Nakayama A."/>
            <person name="Nishizaka S."/>
            <person name="Nomoto H."/>
            <person name="Ohta F."/>
            <person name="Oishi K."/>
            <person name="Rigoutsos I."/>
            <person name="Sano M."/>
            <person name="Sasaki A."/>
            <person name="Sasakura Y."/>
            <person name="Shoguchi E."/>
            <person name="Shin-i T."/>
            <person name="Spagnuolo A."/>
            <person name="Stainier D."/>
            <person name="Suzuki M.M."/>
            <person name="Tassy O."/>
            <person name="Takatori N."/>
            <person name="Tokuoka M."/>
            <person name="Yagi K."/>
            <person name="Yoshizaki F."/>
            <person name="Wada S."/>
            <person name="Zhang C."/>
            <person name="Hyatt P.D."/>
            <person name="Larimer F."/>
            <person name="Detter C."/>
            <person name="Doggett N."/>
            <person name="Glavina T."/>
            <person name="Hawkins T."/>
            <person name="Richardson P."/>
            <person name="Lucas S."/>
            <person name="Kohara Y."/>
            <person name="Levine M."/>
            <person name="Satoh N."/>
            <person name="Rokhsar D.S."/>
        </authorList>
    </citation>
    <scope>NUCLEOTIDE SEQUENCE [LARGE SCALE GENOMIC DNA]</scope>
</reference>
<dbReference type="SMART" id="SM00032">
    <property type="entry name" value="CCP"/>
    <property type="match status" value="1"/>
</dbReference>
<feature type="signal peptide" evidence="3">
    <location>
        <begin position="1"/>
        <end position="18"/>
    </location>
</feature>
<evidence type="ECO:0000256" key="2">
    <source>
        <dbReference type="PROSITE-ProRule" id="PRU00302"/>
    </source>
</evidence>
<dbReference type="InterPro" id="IPR035976">
    <property type="entry name" value="Sushi/SCR/CCP_sf"/>
</dbReference>
<reference evidence="5" key="3">
    <citation type="submission" date="2025-08" db="UniProtKB">
        <authorList>
            <consortium name="Ensembl"/>
        </authorList>
    </citation>
    <scope>IDENTIFICATION</scope>
</reference>
<organism evidence="5 6">
    <name type="scientific">Ciona intestinalis</name>
    <name type="common">Transparent sea squirt</name>
    <name type="synonym">Ascidia intestinalis</name>
    <dbReference type="NCBI Taxonomy" id="7719"/>
    <lineage>
        <taxon>Eukaryota</taxon>
        <taxon>Metazoa</taxon>
        <taxon>Chordata</taxon>
        <taxon>Tunicata</taxon>
        <taxon>Ascidiacea</taxon>
        <taxon>Phlebobranchia</taxon>
        <taxon>Cionidae</taxon>
        <taxon>Ciona</taxon>
    </lineage>
</organism>
<dbReference type="InParanoid" id="H2XTN9"/>
<dbReference type="InterPro" id="IPR000436">
    <property type="entry name" value="Sushi_SCR_CCP_dom"/>
</dbReference>
<dbReference type="GeneTree" id="ENSGT00940000164806"/>
<evidence type="ECO:0000313" key="6">
    <source>
        <dbReference type="Proteomes" id="UP000008144"/>
    </source>
</evidence>
<dbReference type="HOGENOM" id="CLU_109625_0_0_1"/>
<dbReference type="Ensembl" id="ENSCINT00000034179.1">
    <property type="protein sequence ID" value="ENSCINP00000033023.1"/>
    <property type="gene ID" value="ENSCING00000024527.1"/>
</dbReference>
<dbReference type="STRING" id="7719.ENSCINP00000033023"/>
<dbReference type="CDD" id="cd00033">
    <property type="entry name" value="CCP"/>
    <property type="match status" value="1"/>
</dbReference>